<proteinExistence type="predicted"/>
<sequence>MSKFASRITFQQTIQKCIVLRKQQSGGKRGWLGGGRGGKDETGPGDPQCQLNNKFKNTPLKSLKYVEADLNREAHLKSDRLKEERSTPVPSAGILHPTTLPPSTYLPGPRFSPCDVTATNRRCLDGNNLLNVEIFFHRTGSSFG</sequence>
<organism evidence="2 3">
    <name type="scientific">Rhynchophorus ferrugineus</name>
    <name type="common">Red palm weevil</name>
    <name type="synonym">Curculio ferrugineus</name>
    <dbReference type="NCBI Taxonomy" id="354439"/>
    <lineage>
        <taxon>Eukaryota</taxon>
        <taxon>Metazoa</taxon>
        <taxon>Ecdysozoa</taxon>
        <taxon>Arthropoda</taxon>
        <taxon>Hexapoda</taxon>
        <taxon>Insecta</taxon>
        <taxon>Pterygota</taxon>
        <taxon>Neoptera</taxon>
        <taxon>Endopterygota</taxon>
        <taxon>Coleoptera</taxon>
        <taxon>Polyphaga</taxon>
        <taxon>Cucujiformia</taxon>
        <taxon>Curculionidae</taxon>
        <taxon>Dryophthorinae</taxon>
        <taxon>Rhynchophorus</taxon>
    </lineage>
</organism>
<reference evidence="2" key="1">
    <citation type="submission" date="2020-08" db="EMBL/GenBank/DDBJ databases">
        <title>Genome sequencing and assembly of the red palm weevil Rhynchophorus ferrugineus.</title>
        <authorList>
            <person name="Dias G.B."/>
            <person name="Bergman C.M."/>
            <person name="Manee M."/>
        </authorList>
    </citation>
    <scope>NUCLEOTIDE SEQUENCE</scope>
    <source>
        <strain evidence="2">AA-2017</strain>
        <tissue evidence="2">Whole larva</tissue>
    </source>
</reference>
<feature type="region of interest" description="Disordered" evidence="1">
    <location>
        <begin position="24"/>
        <end position="53"/>
    </location>
</feature>
<dbReference type="EMBL" id="JAACXV010000017">
    <property type="protein sequence ID" value="KAF7286966.1"/>
    <property type="molecule type" value="Genomic_DNA"/>
</dbReference>
<evidence type="ECO:0000313" key="3">
    <source>
        <dbReference type="Proteomes" id="UP000625711"/>
    </source>
</evidence>
<name>A0A834MLG0_RHYFE</name>
<evidence type="ECO:0000313" key="2">
    <source>
        <dbReference type="EMBL" id="KAF7286966.1"/>
    </source>
</evidence>
<keyword evidence="3" id="KW-1185">Reference proteome</keyword>
<gene>
    <name evidence="2" type="ORF">GWI33_002812</name>
</gene>
<feature type="compositionally biased region" description="Gly residues" evidence="1">
    <location>
        <begin position="27"/>
        <end position="36"/>
    </location>
</feature>
<dbReference type="Proteomes" id="UP000625711">
    <property type="component" value="Unassembled WGS sequence"/>
</dbReference>
<feature type="region of interest" description="Disordered" evidence="1">
    <location>
        <begin position="75"/>
        <end position="102"/>
    </location>
</feature>
<comment type="caution">
    <text evidence="2">The sequence shown here is derived from an EMBL/GenBank/DDBJ whole genome shotgun (WGS) entry which is preliminary data.</text>
</comment>
<accession>A0A834MLG0</accession>
<dbReference type="AlphaFoldDB" id="A0A834MLG0"/>
<feature type="compositionally biased region" description="Basic and acidic residues" evidence="1">
    <location>
        <begin position="75"/>
        <end position="86"/>
    </location>
</feature>
<evidence type="ECO:0000256" key="1">
    <source>
        <dbReference type="SAM" id="MobiDB-lite"/>
    </source>
</evidence>
<protein>
    <submittedName>
        <fullName evidence="2">Uncharacterized protein</fullName>
    </submittedName>
</protein>